<dbReference type="GO" id="GO:0016491">
    <property type="term" value="F:oxidoreductase activity"/>
    <property type="evidence" value="ECO:0007669"/>
    <property type="project" value="UniProtKB-KW"/>
</dbReference>
<organism evidence="3 4">
    <name type="scientific">[Torrubiella] hemipterigena</name>
    <dbReference type="NCBI Taxonomy" id="1531966"/>
    <lineage>
        <taxon>Eukaryota</taxon>
        <taxon>Fungi</taxon>
        <taxon>Dikarya</taxon>
        <taxon>Ascomycota</taxon>
        <taxon>Pezizomycotina</taxon>
        <taxon>Sordariomycetes</taxon>
        <taxon>Hypocreomycetidae</taxon>
        <taxon>Hypocreales</taxon>
        <taxon>Clavicipitaceae</taxon>
        <taxon>Clavicipitaceae incertae sedis</taxon>
        <taxon>'Torrubiella' clade</taxon>
    </lineage>
</organism>
<comment type="similarity">
    <text evidence="1">Belongs to the short-chain dehydrogenases/reductases (SDR) family.</text>
</comment>
<dbReference type="OrthoDB" id="191139at2759"/>
<dbReference type="EMBL" id="CDHN01000006">
    <property type="protein sequence ID" value="CEJ94307.1"/>
    <property type="molecule type" value="Genomic_DNA"/>
</dbReference>
<keyword evidence="4" id="KW-1185">Reference proteome</keyword>
<dbReference type="PANTHER" id="PTHR24320:SF272">
    <property type="entry name" value="NAD(P)-BINDING ROSSMANN-FOLD SUPERFAMILY PROTEIN"/>
    <property type="match status" value="1"/>
</dbReference>
<dbReference type="Pfam" id="PF00106">
    <property type="entry name" value="adh_short"/>
    <property type="match status" value="1"/>
</dbReference>
<sequence>MSRYEAAHAFDKLGGPGDARPTAQQIIQDCNKENALQGKVILITGVTSGLGTASAVALASTGATIYAAGRSADRAKAALATIADSPNVHFLELDLASNASVRAFAADFLKHSGGKLHILMNNAGGILSERTVTEDGFEKQFAINYVGQFLLFSLLKDALLSSASPEFPSRVVNLTSLGHRYSAIRFDDLAFETGYTPYEAYGQAKTAAIYMASEIERRYGAQNLHAWSVHPGGILETQFLANSGLDQAVIDQLLTSWPKQMFKSNEQGAATQVWAAVSDDVLQENARGKFLEEVSVSKPKEETDVPDFRGYIEHTYQPESAARLWTVTEKLVGAKA</sequence>
<evidence type="ECO:0000256" key="2">
    <source>
        <dbReference type="ARBA" id="ARBA00023002"/>
    </source>
</evidence>
<reference evidence="3 4" key="1">
    <citation type="journal article" date="2015" name="Genome Announc.">
        <title>Draft Genome Sequence and Gene Annotation of the Entomopathogenic Fungus Verticillium hemipterigenum.</title>
        <authorList>
            <person name="Horn F."/>
            <person name="Habel A."/>
            <person name="Scharf D.H."/>
            <person name="Dworschak J."/>
            <person name="Brakhage A.A."/>
            <person name="Guthke R."/>
            <person name="Hertweck C."/>
            <person name="Linde J."/>
        </authorList>
    </citation>
    <scope>NUCLEOTIDE SEQUENCE [LARGE SCALE GENOMIC DNA]</scope>
</reference>
<dbReference type="AlphaFoldDB" id="A0A0A1TS95"/>
<dbReference type="Proteomes" id="UP000039046">
    <property type="component" value="Unassembled WGS sequence"/>
</dbReference>
<keyword evidence="2" id="KW-0560">Oxidoreductase</keyword>
<dbReference type="HOGENOM" id="CLU_010194_44_0_1"/>
<evidence type="ECO:0000256" key="1">
    <source>
        <dbReference type="ARBA" id="ARBA00006484"/>
    </source>
</evidence>
<dbReference type="STRING" id="1531966.A0A0A1TS95"/>
<protein>
    <recommendedName>
        <fullName evidence="5">Short-chain dehydrogenase</fullName>
    </recommendedName>
</protein>
<accession>A0A0A1TS95</accession>
<evidence type="ECO:0000313" key="3">
    <source>
        <dbReference type="EMBL" id="CEJ94307.1"/>
    </source>
</evidence>
<dbReference type="Gene3D" id="3.40.50.720">
    <property type="entry name" value="NAD(P)-binding Rossmann-like Domain"/>
    <property type="match status" value="1"/>
</dbReference>
<dbReference type="PANTHER" id="PTHR24320">
    <property type="entry name" value="RETINOL DEHYDROGENASE"/>
    <property type="match status" value="1"/>
</dbReference>
<evidence type="ECO:0000313" key="4">
    <source>
        <dbReference type="Proteomes" id="UP000039046"/>
    </source>
</evidence>
<gene>
    <name evidence="3" type="ORF">VHEMI09847</name>
</gene>
<dbReference type="SUPFAM" id="SSF51735">
    <property type="entry name" value="NAD(P)-binding Rossmann-fold domains"/>
    <property type="match status" value="1"/>
</dbReference>
<dbReference type="InterPro" id="IPR036291">
    <property type="entry name" value="NAD(P)-bd_dom_sf"/>
</dbReference>
<dbReference type="PRINTS" id="PR00081">
    <property type="entry name" value="GDHRDH"/>
</dbReference>
<dbReference type="InterPro" id="IPR002347">
    <property type="entry name" value="SDR_fam"/>
</dbReference>
<proteinExistence type="inferred from homology"/>
<name>A0A0A1TS95_9HYPO</name>
<evidence type="ECO:0008006" key="5">
    <source>
        <dbReference type="Google" id="ProtNLM"/>
    </source>
</evidence>